<comment type="caution">
    <text evidence="2">The sequence shown here is derived from an EMBL/GenBank/DDBJ whole genome shotgun (WGS) entry which is preliminary data.</text>
</comment>
<sequence>MKVNWGTSIVIAFGLFITFIMYFVFKVQSDKNYDHEMVTEEYYKKEMSFQQQLDKEQNAADLTEKVTVSTTPEGIMIAFPASFNKDKIKGKVSLYRPSNQKLDFEVPISLSASNLLIPKTNLVDGRWDIAIDWEYEGKAYLNKLVVNL</sequence>
<name>A0A4S4A367_9FLAO</name>
<keyword evidence="1" id="KW-0812">Transmembrane</keyword>
<evidence type="ECO:0000313" key="2">
    <source>
        <dbReference type="EMBL" id="THF52718.1"/>
    </source>
</evidence>
<evidence type="ECO:0000313" key="3">
    <source>
        <dbReference type="Proteomes" id="UP000307507"/>
    </source>
</evidence>
<dbReference type="InterPro" id="IPR008620">
    <property type="entry name" value="FixH"/>
</dbReference>
<dbReference type="RefSeq" id="WP_136401243.1">
    <property type="nucleotide sequence ID" value="NZ_SSNZ01000001.1"/>
</dbReference>
<keyword evidence="1" id="KW-0472">Membrane</keyword>
<evidence type="ECO:0000256" key="1">
    <source>
        <dbReference type="SAM" id="Phobius"/>
    </source>
</evidence>
<reference evidence="2 3" key="1">
    <citation type="submission" date="2019-04" db="EMBL/GenBank/DDBJ databases">
        <title>Flavobacterium sp. nov. isolated from construction timber.</title>
        <authorList>
            <person name="Lin S.-Y."/>
            <person name="Chang C.-T."/>
            <person name="Young C.-C."/>
        </authorList>
    </citation>
    <scope>NUCLEOTIDE SEQUENCE [LARGE SCALE GENOMIC DNA]</scope>
    <source>
        <strain evidence="2 3">CC-CTC003</strain>
    </source>
</reference>
<dbReference type="Pfam" id="PF05751">
    <property type="entry name" value="FixH"/>
    <property type="match status" value="1"/>
</dbReference>
<dbReference type="OrthoDB" id="1493774at2"/>
<dbReference type="EMBL" id="SSNZ01000001">
    <property type="protein sequence ID" value="THF52718.1"/>
    <property type="molecule type" value="Genomic_DNA"/>
</dbReference>
<keyword evidence="1" id="KW-1133">Transmembrane helix</keyword>
<proteinExistence type="predicted"/>
<keyword evidence="3" id="KW-1185">Reference proteome</keyword>
<gene>
    <name evidence="2" type="ORF">E6C50_00460</name>
</gene>
<dbReference type="Proteomes" id="UP000307507">
    <property type="component" value="Unassembled WGS sequence"/>
</dbReference>
<accession>A0A4S4A367</accession>
<protein>
    <submittedName>
        <fullName evidence="2">Cytochrome C oxidase Cbb3</fullName>
    </submittedName>
</protein>
<dbReference type="AlphaFoldDB" id="A0A4S4A367"/>
<organism evidence="2 3">
    <name type="scientific">Flavobacterium supellecticarium</name>
    <dbReference type="NCBI Taxonomy" id="2565924"/>
    <lineage>
        <taxon>Bacteria</taxon>
        <taxon>Pseudomonadati</taxon>
        <taxon>Bacteroidota</taxon>
        <taxon>Flavobacteriia</taxon>
        <taxon>Flavobacteriales</taxon>
        <taxon>Flavobacteriaceae</taxon>
        <taxon>Flavobacterium</taxon>
    </lineage>
</organism>
<feature type="transmembrane region" description="Helical" evidence="1">
    <location>
        <begin position="6"/>
        <end position="25"/>
    </location>
</feature>